<dbReference type="RefSeq" id="WP_205132726.1">
    <property type="nucleotide sequence ID" value="NZ_JACSNT010000002.1"/>
</dbReference>
<dbReference type="EMBL" id="JACSNV010000008">
    <property type="protein sequence ID" value="MBM6877893.1"/>
    <property type="molecule type" value="Genomic_DNA"/>
</dbReference>
<evidence type="ECO:0000313" key="2">
    <source>
        <dbReference type="Proteomes" id="UP000729290"/>
    </source>
</evidence>
<sequence length="130" mass="14925">MIQQETKECITAAIFAESQRAERLHGKFHSSHEGYAVLLEEIEEAQEILEKIKEDASILWDVIRQDGNGMELAFSIYLRAIDCCGEMVQIGAVAGKYCRSMQKQKDPEEPEEFSENERMLMARFLGRSYT</sequence>
<name>A0ABS2GAU6_9FIRM</name>
<protein>
    <submittedName>
        <fullName evidence="1">Uncharacterized protein</fullName>
    </submittedName>
</protein>
<evidence type="ECO:0000313" key="1">
    <source>
        <dbReference type="EMBL" id="MBM6877893.1"/>
    </source>
</evidence>
<keyword evidence="2" id="KW-1185">Reference proteome</keyword>
<dbReference type="Proteomes" id="UP000729290">
    <property type="component" value="Unassembled WGS sequence"/>
</dbReference>
<gene>
    <name evidence="1" type="ORF">H9X83_06930</name>
</gene>
<organism evidence="1 2">
    <name type="scientific">Anaerotignum lactatifermentans</name>
    <dbReference type="NCBI Taxonomy" id="160404"/>
    <lineage>
        <taxon>Bacteria</taxon>
        <taxon>Bacillati</taxon>
        <taxon>Bacillota</taxon>
        <taxon>Clostridia</taxon>
        <taxon>Lachnospirales</taxon>
        <taxon>Anaerotignaceae</taxon>
        <taxon>Anaerotignum</taxon>
    </lineage>
</organism>
<comment type="caution">
    <text evidence="1">The sequence shown here is derived from an EMBL/GenBank/DDBJ whole genome shotgun (WGS) entry which is preliminary data.</text>
</comment>
<accession>A0ABS2GAU6</accession>
<proteinExistence type="predicted"/>
<reference evidence="1 2" key="1">
    <citation type="journal article" date="2021" name="Sci. Rep.">
        <title>The distribution of antibiotic resistance genes in chicken gut microbiota commensals.</title>
        <authorList>
            <person name="Juricova H."/>
            <person name="Matiasovicova J."/>
            <person name="Kubasova T."/>
            <person name="Cejkova D."/>
            <person name="Rychlik I."/>
        </authorList>
    </citation>
    <scope>NUCLEOTIDE SEQUENCE [LARGE SCALE GENOMIC DNA]</scope>
    <source>
        <strain evidence="1 2">An431b</strain>
    </source>
</reference>